<dbReference type="InterPro" id="IPR015424">
    <property type="entry name" value="PyrdxlP-dep_Trfase"/>
</dbReference>
<keyword evidence="5 7" id="KW-0456">Lyase</keyword>
<dbReference type="Gene3D" id="3.40.640.10">
    <property type="entry name" value="Type I PLP-dependent aspartate aminotransferase-like (Major domain)"/>
    <property type="match status" value="1"/>
</dbReference>
<accession>A0AAU8JMX8</accession>
<evidence type="ECO:0000256" key="4">
    <source>
        <dbReference type="ARBA" id="ARBA00022898"/>
    </source>
</evidence>
<dbReference type="InterPro" id="IPR015421">
    <property type="entry name" value="PyrdxlP-dep_Trfase_major"/>
</dbReference>
<dbReference type="Pfam" id="PF00282">
    <property type="entry name" value="Pyridoxal_deC"/>
    <property type="match status" value="1"/>
</dbReference>
<comment type="similarity">
    <text evidence="2 7">Belongs to the group II decarboxylase family.</text>
</comment>
<sequence>MIVAENTITSRLDHYKQDLIEKISLHAGYPYNLTYDYSKIMQFLDFSINNLGDPFIRSNYQIDSREFEQEALAFFAQLYQAEDWWGYVTNGGTEGNFYGLLLGRETYPEGILYASEDSHYSVAKAARFFQIPHAVVKSQSHGEMDYNDLEIQLDPNRPAIINLNIGTTVKGAVDDLGKVLAVLKAKNIQNFYIHCDGALGGMLLPYLAPGRINFNLPIHSLAISGHKFIGCPFPCGVVLTRKKLVDKLATNIEYIGSKDTTLSGSRNGHAPLFLWYAIMQRQHLFESEAHWCVNKAVYLYEQLKEAGLFCLLNPYSTTVVFDKPPAAIVAKWQLATAGNLAHVVVMQNHSYELLDRIVADMAASISCSVAIALSISV</sequence>
<dbReference type="InterPro" id="IPR051151">
    <property type="entry name" value="Group_II_Decarboxylase"/>
</dbReference>
<dbReference type="AlphaFoldDB" id="A0AAU8JMX8"/>
<dbReference type="EMBL" id="CP159837">
    <property type="protein sequence ID" value="XCM39652.1"/>
    <property type="molecule type" value="Genomic_DNA"/>
</dbReference>
<evidence type="ECO:0000256" key="3">
    <source>
        <dbReference type="ARBA" id="ARBA00022793"/>
    </source>
</evidence>
<comment type="cofactor">
    <cofactor evidence="1 6 7">
        <name>pyridoxal 5'-phosphate</name>
        <dbReference type="ChEBI" id="CHEBI:597326"/>
    </cofactor>
</comment>
<dbReference type="InterPro" id="IPR021115">
    <property type="entry name" value="Pyridoxal-P_BS"/>
</dbReference>
<dbReference type="GO" id="GO:0004058">
    <property type="term" value="F:aromatic-L-amino-acid decarboxylase activity"/>
    <property type="evidence" value="ECO:0007669"/>
    <property type="project" value="UniProtKB-ARBA"/>
</dbReference>
<proteinExistence type="inferred from homology"/>
<evidence type="ECO:0000256" key="7">
    <source>
        <dbReference type="RuleBase" id="RU000382"/>
    </source>
</evidence>
<protein>
    <submittedName>
        <fullName evidence="8">Histidine decarboxylase</fullName>
        <ecNumber evidence="8">4.1.1.22</ecNumber>
    </submittedName>
</protein>
<evidence type="ECO:0000256" key="2">
    <source>
        <dbReference type="ARBA" id="ARBA00009533"/>
    </source>
</evidence>
<evidence type="ECO:0000313" key="8">
    <source>
        <dbReference type="EMBL" id="XCM39652.1"/>
    </source>
</evidence>
<dbReference type="PANTHER" id="PTHR46101">
    <property type="match status" value="1"/>
</dbReference>
<dbReference type="PROSITE" id="PS00392">
    <property type="entry name" value="DDC_GAD_HDC_YDC"/>
    <property type="match status" value="1"/>
</dbReference>
<feature type="modified residue" description="N6-(pyridoxal phosphate)lysine" evidence="6">
    <location>
        <position position="227"/>
    </location>
</feature>
<gene>
    <name evidence="8" type="ORF">ABWT76_002596</name>
</gene>
<keyword evidence="4 6" id="KW-0663">Pyridoxal phosphate</keyword>
<evidence type="ECO:0000256" key="6">
    <source>
        <dbReference type="PIRSR" id="PIRSR602129-50"/>
    </source>
</evidence>
<dbReference type="PANTHER" id="PTHR46101:SF2">
    <property type="entry name" value="SERINE DECARBOXYLASE"/>
    <property type="match status" value="1"/>
</dbReference>
<reference evidence="8" key="1">
    <citation type="submission" date="2024-07" db="EMBL/GenBank/DDBJ databases">
        <authorList>
            <person name="Kim Y.J."/>
            <person name="Jeong J.Y."/>
        </authorList>
    </citation>
    <scope>NUCLEOTIDE SEQUENCE</scope>
    <source>
        <strain evidence="8">GIHE-MW2</strain>
    </source>
</reference>
<dbReference type="GO" id="GO:0004398">
    <property type="term" value="F:histidine decarboxylase activity"/>
    <property type="evidence" value="ECO:0007669"/>
    <property type="project" value="UniProtKB-EC"/>
</dbReference>
<dbReference type="EC" id="4.1.1.22" evidence="8"/>
<organism evidence="8">
    <name type="scientific">Planktothricoides raciborskii GIHE-MW2</name>
    <dbReference type="NCBI Taxonomy" id="2792601"/>
    <lineage>
        <taxon>Bacteria</taxon>
        <taxon>Bacillati</taxon>
        <taxon>Cyanobacteriota</taxon>
        <taxon>Cyanophyceae</taxon>
        <taxon>Oscillatoriophycideae</taxon>
        <taxon>Oscillatoriales</taxon>
        <taxon>Oscillatoriaceae</taxon>
        <taxon>Planktothricoides</taxon>
    </lineage>
</organism>
<dbReference type="NCBIfam" id="NF002748">
    <property type="entry name" value="PRK02769.1"/>
    <property type="match status" value="1"/>
</dbReference>
<dbReference type="RefSeq" id="WP_354636241.1">
    <property type="nucleotide sequence ID" value="NZ_CP159837.1"/>
</dbReference>
<dbReference type="SUPFAM" id="SSF53383">
    <property type="entry name" value="PLP-dependent transferases"/>
    <property type="match status" value="1"/>
</dbReference>
<dbReference type="GO" id="GO:0030170">
    <property type="term" value="F:pyridoxal phosphate binding"/>
    <property type="evidence" value="ECO:0007669"/>
    <property type="project" value="InterPro"/>
</dbReference>
<evidence type="ECO:0000256" key="1">
    <source>
        <dbReference type="ARBA" id="ARBA00001933"/>
    </source>
</evidence>
<name>A0AAU8JMX8_9CYAN</name>
<evidence type="ECO:0000256" key="5">
    <source>
        <dbReference type="ARBA" id="ARBA00023239"/>
    </source>
</evidence>
<dbReference type="GO" id="GO:0019752">
    <property type="term" value="P:carboxylic acid metabolic process"/>
    <property type="evidence" value="ECO:0007669"/>
    <property type="project" value="InterPro"/>
</dbReference>
<keyword evidence="3" id="KW-0210">Decarboxylase</keyword>
<dbReference type="InterPro" id="IPR002129">
    <property type="entry name" value="PyrdxlP-dep_de-COase"/>
</dbReference>